<name>A0A2W5SXN4_9CORY</name>
<dbReference type="Gene3D" id="3.40.50.1820">
    <property type="entry name" value="alpha/beta hydrolase"/>
    <property type="match status" value="1"/>
</dbReference>
<dbReference type="SUPFAM" id="SSF53474">
    <property type="entry name" value="alpha/beta-Hydrolases"/>
    <property type="match status" value="1"/>
</dbReference>
<protein>
    <submittedName>
        <fullName evidence="1">Alpha/beta hydrolase</fullName>
    </submittedName>
</protein>
<proteinExistence type="predicted"/>
<gene>
    <name evidence="1" type="ORF">DI525_01690</name>
</gene>
<dbReference type="AlphaFoldDB" id="A0A2W5SXN4"/>
<sequence>MADKLSSLVAHLDKRGPHRVLVGDLDYVGIPGKVYLPADGNNVPGVVFGHDWMTDISAYHGTLRHLASWGIAVAAPDSETGFKPNPGAFANDLMTCMSVISGVQMGQGSITVHPEKLVLAGHGFGASAAVLAAAGEWGSSSSSDSEVSARSVSVGSGSVTASDTPGPKGLTGVAAVFPRSTSPRASDAASNIEVPGLILAPGQDSVLVGDESLRIAAEWKGDSYYRRVNKASQSVMSEKVVKNMVLGLGSPGFSQRAALRGLLVAFVRATAEGDKKYSDVLSDEDLKGTEFWDRDDIANELPENADVMERLRDAL</sequence>
<accession>A0A2W5SXN4</accession>
<dbReference type="GO" id="GO:0016787">
    <property type="term" value="F:hydrolase activity"/>
    <property type="evidence" value="ECO:0007669"/>
    <property type="project" value="UniProtKB-KW"/>
</dbReference>
<comment type="caution">
    <text evidence="1">The sequence shown here is derived from an EMBL/GenBank/DDBJ whole genome shotgun (WGS) entry which is preliminary data.</text>
</comment>
<dbReference type="PANTHER" id="PTHR33428">
    <property type="entry name" value="CHLOROPHYLLASE-2, CHLOROPLASTIC"/>
    <property type="match status" value="1"/>
</dbReference>
<dbReference type="InterPro" id="IPR029058">
    <property type="entry name" value="AB_hydrolase_fold"/>
</dbReference>
<dbReference type="PANTHER" id="PTHR33428:SF14">
    <property type="entry name" value="CARBOXYLESTERASE TYPE B DOMAIN-CONTAINING PROTEIN"/>
    <property type="match status" value="1"/>
</dbReference>
<dbReference type="RefSeq" id="WP_303734067.1">
    <property type="nucleotide sequence ID" value="NZ_CAKZHK010000001.1"/>
</dbReference>
<dbReference type="EMBL" id="QFRA01000002">
    <property type="protein sequence ID" value="PZR06507.1"/>
    <property type="molecule type" value="Genomic_DNA"/>
</dbReference>
<organism evidence="1 2">
    <name type="scientific">Corynebacterium kroppenstedtii</name>
    <dbReference type="NCBI Taxonomy" id="161879"/>
    <lineage>
        <taxon>Bacteria</taxon>
        <taxon>Bacillati</taxon>
        <taxon>Actinomycetota</taxon>
        <taxon>Actinomycetes</taxon>
        <taxon>Mycobacteriales</taxon>
        <taxon>Corynebacteriaceae</taxon>
        <taxon>Corynebacterium</taxon>
    </lineage>
</organism>
<reference evidence="1 2" key="1">
    <citation type="submission" date="2017-08" db="EMBL/GenBank/DDBJ databases">
        <title>Infants hospitalized years apart are colonized by the same room-sourced microbial strains.</title>
        <authorList>
            <person name="Brooks B."/>
            <person name="Olm M.R."/>
            <person name="Firek B.A."/>
            <person name="Baker R."/>
            <person name="Thomas B.C."/>
            <person name="Morowitz M.J."/>
            <person name="Banfield J.F."/>
        </authorList>
    </citation>
    <scope>NUCLEOTIDE SEQUENCE [LARGE SCALE GENOMIC DNA]</scope>
    <source>
        <strain evidence="1">S2_003_000_R1_3</strain>
    </source>
</reference>
<dbReference type="Proteomes" id="UP000249432">
    <property type="component" value="Unassembled WGS sequence"/>
</dbReference>
<evidence type="ECO:0000313" key="2">
    <source>
        <dbReference type="Proteomes" id="UP000249432"/>
    </source>
</evidence>
<keyword evidence="1" id="KW-0378">Hydrolase</keyword>
<evidence type="ECO:0000313" key="1">
    <source>
        <dbReference type="EMBL" id="PZR06507.1"/>
    </source>
</evidence>